<keyword evidence="4" id="KW-0833">Ubl conjugation pathway</keyword>
<evidence type="ECO:0000313" key="9">
    <source>
        <dbReference type="EMBL" id="ORX56881.1"/>
    </source>
</evidence>
<dbReference type="InterPro" id="IPR015943">
    <property type="entry name" value="WD40/YVTN_repeat-like_dom_sf"/>
</dbReference>
<dbReference type="Gene3D" id="2.130.10.10">
    <property type="entry name" value="YVTN repeat-like/Quinoprotein amine dehydrogenase"/>
    <property type="match status" value="1"/>
</dbReference>
<evidence type="ECO:0000256" key="5">
    <source>
        <dbReference type="ARBA" id="ARBA00023306"/>
    </source>
</evidence>
<dbReference type="GO" id="GO:0051301">
    <property type="term" value="P:cell division"/>
    <property type="evidence" value="ECO:0007669"/>
    <property type="project" value="UniProtKB-KW"/>
</dbReference>
<evidence type="ECO:0000259" key="7">
    <source>
        <dbReference type="Pfam" id="PF12894"/>
    </source>
</evidence>
<dbReference type="Proteomes" id="UP000242146">
    <property type="component" value="Unassembled WGS sequence"/>
</dbReference>
<dbReference type="SUPFAM" id="SSF50978">
    <property type="entry name" value="WD40 repeat-like"/>
    <property type="match status" value="1"/>
</dbReference>
<dbReference type="GO" id="GO:0031145">
    <property type="term" value="P:anaphase-promoting complex-dependent catabolic process"/>
    <property type="evidence" value="ECO:0007669"/>
    <property type="project" value="InterPro"/>
</dbReference>
<reference evidence="9 10" key="1">
    <citation type="submission" date="2016-07" db="EMBL/GenBank/DDBJ databases">
        <title>Pervasive Adenine N6-methylation of Active Genes in Fungi.</title>
        <authorList>
            <consortium name="DOE Joint Genome Institute"/>
            <person name="Mondo S.J."/>
            <person name="Dannebaum R.O."/>
            <person name="Kuo R.C."/>
            <person name="Labutti K."/>
            <person name="Haridas S."/>
            <person name="Kuo A."/>
            <person name="Salamov A."/>
            <person name="Ahrendt S.R."/>
            <person name="Lipzen A."/>
            <person name="Sullivan W."/>
            <person name="Andreopoulos W.B."/>
            <person name="Clum A."/>
            <person name="Lindquist E."/>
            <person name="Daum C."/>
            <person name="Ramamoorthy G.K."/>
            <person name="Gryganskyi A."/>
            <person name="Culley D."/>
            <person name="Magnuson J.K."/>
            <person name="James T.Y."/>
            <person name="O'Malley M.A."/>
            <person name="Stajich J.E."/>
            <person name="Spatafora J.W."/>
            <person name="Visel A."/>
            <person name="Grigoriev I.V."/>
        </authorList>
    </citation>
    <scope>NUCLEOTIDE SEQUENCE [LARGE SCALE GENOMIC DNA]</scope>
    <source>
        <strain evidence="9 10">NRRL 3301</strain>
    </source>
</reference>
<accession>A0A1X2GLV5</accession>
<dbReference type="InterPro" id="IPR024789">
    <property type="entry name" value="APC4"/>
</dbReference>
<dbReference type="GO" id="GO:0034399">
    <property type="term" value="C:nuclear periphery"/>
    <property type="evidence" value="ECO:0007669"/>
    <property type="project" value="TreeGrafter"/>
</dbReference>
<dbReference type="Pfam" id="PF12896">
    <property type="entry name" value="ANAPC4"/>
    <property type="match status" value="1"/>
</dbReference>
<comment type="caution">
    <text evidence="9">The sequence shown here is derived from an EMBL/GenBank/DDBJ whole genome shotgun (WGS) entry which is preliminary data.</text>
</comment>
<evidence type="ECO:0000313" key="10">
    <source>
        <dbReference type="Proteomes" id="UP000242146"/>
    </source>
</evidence>
<dbReference type="EMBL" id="MCGT01000009">
    <property type="protein sequence ID" value="ORX56881.1"/>
    <property type="molecule type" value="Genomic_DNA"/>
</dbReference>
<keyword evidence="3" id="KW-0498">Mitosis</keyword>
<keyword evidence="10" id="KW-1185">Reference proteome</keyword>
<sequence length="655" mass="74453">MGITTIWTQPSWKSPIHCISWHPNGQQFAFGCEQGAVHLVDTRLPTPQAEKTWPLFDIPEPSRAAITCIRWIDYIPEHLENSVKAFDPHAFDMEQYLPRLSTTPPPAPLPEPGRRPIQSTLPQEPYPSKDKPSLMLIGDRRGRIHFCVNGSYYIGTVPCATTDGFDKLGATITSIDVTKDLTSIQAVMQMPISKQTVASKLVVLDSRPCKQKNRQVCQMAEIHNKVDYLLAYIQQCIATLCSHHQVVFSLAHNSALRIAALQQDENSDTVPLPHVELLGLLATGNITGETHDYFTNQLTLQQAKRWESRSTHSYAAMQRIIIEFLQPPCTLLLLQLSKLKGYAQWKQRWGDLLSMDTIQRAVQSVQFMLSSLQKLLLSIGVVSKRFEEFIQWVAKVIQRLTDKNPPDYQNDNPGPVYKDPRQLSDYLMNDFTEDSLAAFFVPHDAEPTTGQEPSILCGFEEVQVACRDLLDNSLLTVIKQVQPVHETLVPFEFPVSGRPVASFCLESKDTIHQYYCFIKQDESLCILMRCDWKRMCLDKVNLGFALIQMESGWKVTDMEYFDELELGLLVQFEDADPQQDHAYLLTLPFDDLDYPSLDEWQAVDPYPGMTDVILRYIELQSMKQTIMGTNGRKGRRIMSVAASNCMYRVLEIGDV</sequence>
<dbReference type="InterPro" id="IPR024790">
    <property type="entry name" value="APC4_long_dom"/>
</dbReference>
<dbReference type="STRING" id="101127.A0A1X2GLV5"/>
<evidence type="ECO:0000256" key="2">
    <source>
        <dbReference type="ARBA" id="ARBA00022618"/>
    </source>
</evidence>
<dbReference type="PANTHER" id="PTHR13260:SF0">
    <property type="entry name" value="ANAPHASE-PROMOTING COMPLEX SUBUNIT 4"/>
    <property type="match status" value="1"/>
</dbReference>
<gene>
    <name evidence="9" type="ORF">DM01DRAFT_1334441</name>
</gene>
<dbReference type="OrthoDB" id="2110451at2759"/>
<keyword evidence="5" id="KW-0131">Cell cycle</keyword>
<dbReference type="GO" id="GO:0070979">
    <property type="term" value="P:protein K11-linked ubiquitination"/>
    <property type="evidence" value="ECO:0007669"/>
    <property type="project" value="TreeGrafter"/>
</dbReference>
<organism evidence="9 10">
    <name type="scientific">Hesseltinella vesiculosa</name>
    <dbReference type="NCBI Taxonomy" id="101127"/>
    <lineage>
        <taxon>Eukaryota</taxon>
        <taxon>Fungi</taxon>
        <taxon>Fungi incertae sedis</taxon>
        <taxon>Mucoromycota</taxon>
        <taxon>Mucoromycotina</taxon>
        <taxon>Mucoromycetes</taxon>
        <taxon>Mucorales</taxon>
        <taxon>Cunninghamellaceae</taxon>
        <taxon>Hesseltinella</taxon>
    </lineage>
</organism>
<evidence type="ECO:0000256" key="1">
    <source>
        <dbReference type="ARBA" id="ARBA00016067"/>
    </source>
</evidence>
<dbReference type="AlphaFoldDB" id="A0A1X2GLV5"/>
<evidence type="ECO:0000256" key="4">
    <source>
        <dbReference type="ARBA" id="ARBA00022786"/>
    </source>
</evidence>
<dbReference type="InterPro" id="IPR036322">
    <property type="entry name" value="WD40_repeat_dom_sf"/>
</dbReference>
<dbReference type="GO" id="GO:0005680">
    <property type="term" value="C:anaphase-promoting complex"/>
    <property type="evidence" value="ECO:0007669"/>
    <property type="project" value="InterPro"/>
</dbReference>
<protein>
    <recommendedName>
        <fullName evidence="1">Anaphase-promoting complex subunit 4</fullName>
    </recommendedName>
</protein>
<dbReference type="Pfam" id="PF12894">
    <property type="entry name" value="ANAPC4_WD40"/>
    <property type="match status" value="1"/>
</dbReference>
<name>A0A1X2GLV5_9FUNG</name>
<feature type="domain" description="Anaphase-promoting complex subunit 4-like WD40" evidence="7">
    <location>
        <begin position="6"/>
        <end position="43"/>
    </location>
</feature>
<dbReference type="InterPro" id="IPR024977">
    <property type="entry name" value="Apc4-like_WD40_dom"/>
</dbReference>
<proteinExistence type="predicted"/>
<dbReference type="PANTHER" id="PTHR13260">
    <property type="entry name" value="ANAPHASE PROMOTING COMPLEX SUBUNIT 4 APC4"/>
    <property type="match status" value="1"/>
</dbReference>
<feature type="domain" description="Anaphase-promoting complex subunit 4 long" evidence="8">
    <location>
        <begin position="201"/>
        <end position="402"/>
    </location>
</feature>
<evidence type="ECO:0000256" key="6">
    <source>
        <dbReference type="SAM" id="MobiDB-lite"/>
    </source>
</evidence>
<evidence type="ECO:0000256" key="3">
    <source>
        <dbReference type="ARBA" id="ARBA00022776"/>
    </source>
</evidence>
<feature type="region of interest" description="Disordered" evidence="6">
    <location>
        <begin position="100"/>
        <end position="131"/>
    </location>
</feature>
<evidence type="ECO:0000259" key="8">
    <source>
        <dbReference type="Pfam" id="PF12896"/>
    </source>
</evidence>
<keyword evidence="2" id="KW-0132">Cell division</keyword>